<feature type="transmembrane region" description="Helical" evidence="1">
    <location>
        <begin position="57"/>
        <end position="77"/>
    </location>
</feature>
<gene>
    <name evidence="2" type="ORF">DJ013_09905</name>
</gene>
<keyword evidence="3" id="KW-1185">Reference proteome</keyword>
<dbReference type="Proteomes" id="UP000249873">
    <property type="component" value="Chromosome"/>
</dbReference>
<feature type="transmembrane region" description="Helical" evidence="1">
    <location>
        <begin position="89"/>
        <end position="116"/>
    </location>
</feature>
<evidence type="ECO:0008006" key="4">
    <source>
        <dbReference type="Google" id="ProtNLM"/>
    </source>
</evidence>
<evidence type="ECO:0000313" key="2">
    <source>
        <dbReference type="EMBL" id="AWV98468.1"/>
    </source>
</evidence>
<reference evidence="2 3" key="1">
    <citation type="submission" date="2018-05" db="EMBL/GenBank/DDBJ databases">
        <title>Complete genome sequence of Arcticibacterium luteifluviistationis SM1504T, a cytophagaceae bacterium isolated from Arctic surface seawater.</title>
        <authorList>
            <person name="Li Y."/>
            <person name="Qin Q.-L."/>
        </authorList>
    </citation>
    <scope>NUCLEOTIDE SEQUENCE [LARGE SCALE GENOMIC DNA]</scope>
    <source>
        <strain evidence="2 3">SM1504</strain>
    </source>
</reference>
<sequence>METWQINLSLIPSLAVILGSVNRMALGLTDELNNRLHLDHELFEEIIPLKIKQLKTLSIATLLMYLSLLLLVINAMLGGLNVFENYNTAILIIIAVFIFFVSIILLVSFSWNAYFIRQRQFEKFLL</sequence>
<dbReference type="AlphaFoldDB" id="A0A2Z4GBM0"/>
<dbReference type="OrthoDB" id="9884588at2"/>
<keyword evidence="1" id="KW-0472">Membrane</keyword>
<organism evidence="2 3">
    <name type="scientific">Arcticibacterium luteifluviistationis</name>
    <dbReference type="NCBI Taxonomy" id="1784714"/>
    <lineage>
        <taxon>Bacteria</taxon>
        <taxon>Pseudomonadati</taxon>
        <taxon>Bacteroidota</taxon>
        <taxon>Cytophagia</taxon>
        <taxon>Cytophagales</taxon>
        <taxon>Leadbetterellaceae</taxon>
        <taxon>Arcticibacterium</taxon>
    </lineage>
</organism>
<name>A0A2Z4GBM0_9BACT</name>
<accession>A0A2Z4GBM0</accession>
<dbReference type="KEGG" id="als:DJ013_09905"/>
<keyword evidence="1" id="KW-0812">Transmembrane</keyword>
<protein>
    <recommendedName>
        <fullName evidence="4">DUF2721 domain-containing protein</fullName>
    </recommendedName>
</protein>
<dbReference type="RefSeq" id="WP_111371661.1">
    <property type="nucleotide sequence ID" value="NZ_CP029480.1"/>
</dbReference>
<keyword evidence="1" id="KW-1133">Transmembrane helix</keyword>
<dbReference type="EMBL" id="CP029480">
    <property type="protein sequence ID" value="AWV98468.1"/>
    <property type="molecule type" value="Genomic_DNA"/>
</dbReference>
<evidence type="ECO:0000313" key="3">
    <source>
        <dbReference type="Proteomes" id="UP000249873"/>
    </source>
</evidence>
<evidence type="ECO:0000256" key="1">
    <source>
        <dbReference type="SAM" id="Phobius"/>
    </source>
</evidence>
<proteinExistence type="predicted"/>